<accession>A0AAU6T585</accession>
<evidence type="ECO:0000313" key="1">
    <source>
        <dbReference type="EMBL" id="XAG40262.1"/>
    </source>
</evidence>
<protein>
    <submittedName>
        <fullName evidence="1">Uncharacterized protein</fullName>
    </submittedName>
</protein>
<dbReference type="AlphaFoldDB" id="A0AAU6T585"/>
<sequence>MKIKKSETEVAVFAIYWLHGKTYFYGLSKGYDGLLAYDASEVEVLDPELGNDYIYMDDGVFYKPLIEEDILDGLVEADPTAYQRFLEILRSVDYKI</sequence>
<organism evidence="1">
    <name type="scientific">Aeromonas sp. 19NY04SH05-1</name>
    <dbReference type="NCBI Taxonomy" id="2920537"/>
    <lineage>
        <taxon>Bacteria</taxon>
        <taxon>Pseudomonadati</taxon>
        <taxon>Pseudomonadota</taxon>
        <taxon>Gammaproteobacteria</taxon>
        <taxon>Aeromonadales</taxon>
        <taxon>Aeromonadaceae</taxon>
        <taxon>Aeromonas</taxon>
    </lineage>
</organism>
<gene>
    <name evidence="1" type="ORF">MRK42_14800</name>
</gene>
<dbReference type="RefSeq" id="WP_042027633.1">
    <property type="nucleotide sequence ID" value="NZ_CP095328.1"/>
</dbReference>
<dbReference type="EMBL" id="CP095328">
    <property type="protein sequence ID" value="XAG40262.1"/>
    <property type="molecule type" value="Genomic_DNA"/>
</dbReference>
<reference evidence="1" key="1">
    <citation type="submission" date="2022-03" db="EMBL/GenBank/DDBJ databases">
        <title>Sea Food Isolates.</title>
        <authorList>
            <person name="Li C."/>
        </authorList>
    </citation>
    <scope>NUCLEOTIDE SEQUENCE</scope>
    <source>
        <strain evidence="1">19NY04SH05-1</strain>
    </source>
</reference>
<proteinExistence type="predicted"/>
<name>A0AAU6T585_9GAMM</name>